<dbReference type="Pfam" id="PF00664">
    <property type="entry name" value="ABC_membrane"/>
    <property type="match status" value="2"/>
</dbReference>
<proteinExistence type="inferred from homology"/>
<feature type="compositionally biased region" description="Low complexity" evidence="9">
    <location>
        <begin position="622"/>
        <end position="632"/>
    </location>
</feature>
<dbReference type="SUPFAM" id="SSF90123">
    <property type="entry name" value="ABC transporter transmembrane region"/>
    <property type="match status" value="2"/>
</dbReference>
<feature type="transmembrane region" description="Helical" evidence="10">
    <location>
        <begin position="106"/>
        <end position="131"/>
    </location>
</feature>
<dbReference type="GO" id="GO:0005524">
    <property type="term" value="F:ATP binding"/>
    <property type="evidence" value="ECO:0007669"/>
    <property type="project" value="UniProtKB-KW"/>
</dbReference>
<evidence type="ECO:0000256" key="9">
    <source>
        <dbReference type="SAM" id="MobiDB-lite"/>
    </source>
</evidence>
<dbReference type="GO" id="GO:0015421">
    <property type="term" value="F:ABC-type oligopeptide transporter activity"/>
    <property type="evidence" value="ECO:0007669"/>
    <property type="project" value="TreeGrafter"/>
</dbReference>
<dbReference type="GO" id="GO:0005743">
    <property type="term" value="C:mitochondrial inner membrane"/>
    <property type="evidence" value="ECO:0007669"/>
    <property type="project" value="TreeGrafter"/>
</dbReference>
<dbReference type="PROSITE" id="PS50893">
    <property type="entry name" value="ABC_TRANSPORTER_2"/>
    <property type="match status" value="2"/>
</dbReference>
<dbReference type="InterPro" id="IPR017871">
    <property type="entry name" value="ABC_transporter-like_CS"/>
</dbReference>
<evidence type="ECO:0000259" key="12">
    <source>
        <dbReference type="PROSITE" id="PS50929"/>
    </source>
</evidence>
<dbReference type="InterPro" id="IPR027417">
    <property type="entry name" value="P-loop_NTPase"/>
</dbReference>
<feature type="domain" description="ABC transmembrane type-1" evidence="12">
    <location>
        <begin position="59"/>
        <end position="344"/>
    </location>
</feature>
<evidence type="ECO:0000256" key="10">
    <source>
        <dbReference type="SAM" id="Phobius"/>
    </source>
</evidence>
<dbReference type="EMBL" id="QLNT01000031">
    <property type="protein sequence ID" value="KAF3056843.1"/>
    <property type="molecule type" value="Genomic_DNA"/>
</dbReference>
<feature type="transmembrane region" description="Helical" evidence="10">
    <location>
        <begin position="284"/>
        <end position="304"/>
    </location>
</feature>
<dbReference type="InterPro" id="IPR003439">
    <property type="entry name" value="ABC_transporter-like_ATP-bd"/>
</dbReference>
<feature type="region of interest" description="Disordered" evidence="9">
    <location>
        <begin position="1"/>
        <end position="20"/>
    </location>
</feature>
<evidence type="ECO:0000256" key="2">
    <source>
        <dbReference type="ARBA" id="ARBA00007577"/>
    </source>
</evidence>
<feature type="transmembrane region" description="Helical" evidence="10">
    <location>
        <begin position="950"/>
        <end position="973"/>
    </location>
</feature>
<evidence type="ECO:0000256" key="8">
    <source>
        <dbReference type="ARBA" id="ARBA00023136"/>
    </source>
</evidence>
<gene>
    <name evidence="13" type="ORF">CFAM422_012701</name>
</gene>
<dbReference type="Gene3D" id="3.40.50.300">
    <property type="entry name" value="P-loop containing nucleotide triphosphate hydrolases"/>
    <property type="match status" value="2"/>
</dbReference>
<dbReference type="FunFam" id="3.40.50.300:FF:001471">
    <property type="entry name" value="P-loop containing nucleoside triphosphate hydrolase protein"/>
    <property type="match status" value="1"/>
</dbReference>
<evidence type="ECO:0000313" key="13">
    <source>
        <dbReference type="EMBL" id="KAF3056843.1"/>
    </source>
</evidence>
<evidence type="ECO:0000256" key="4">
    <source>
        <dbReference type="ARBA" id="ARBA00022692"/>
    </source>
</evidence>
<dbReference type="InterPro" id="IPR039421">
    <property type="entry name" value="Type_1_exporter"/>
</dbReference>
<evidence type="ECO:0000256" key="5">
    <source>
        <dbReference type="ARBA" id="ARBA00022741"/>
    </source>
</evidence>
<comment type="subcellular location">
    <subcellularLocation>
        <location evidence="1">Membrane</location>
        <topology evidence="1">Multi-pass membrane protein</topology>
    </subcellularLocation>
</comment>
<dbReference type="PANTHER" id="PTHR43394:SF27">
    <property type="entry name" value="ATP-DEPENDENT TRANSLOCASE ABCB1-LIKE"/>
    <property type="match status" value="1"/>
</dbReference>
<evidence type="ECO:0000256" key="7">
    <source>
        <dbReference type="ARBA" id="ARBA00022989"/>
    </source>
</evidence>
<dbReference type="Pfam" id="PF00005">
    <property type="entry name" value="ABC_tran"/>
    <property type="match status" value="2"/>
</dbReference>
<keyword evidence="5" id="KW-0547">Nucleotide-binding</keyword>
<feature type="transmembrane region" description="Helical" evidence="10">
    <location>
        <begin position="52"/>
        <end position="71"/>
    </location>
</feature>
<dbReference type="SMART" id="SM00382">
    <property type="entry name" value="AAA"/>
    <property type="match status" value="2"/>
</dbReference>
<feature type="transmembrane region" description="Helical" evidence="10">
    <location>
        <begin position="979"/>
        <end position="1000"/>
    </location>
</feature>
<dbReference type="GO" id="GO:0090374">
    <property type="term" value="P:oligopeptide export from mitochondrion"/>
    <property type="evidence" value="ECO:0007669"/>
    <property type="project" value="TreeGrafter"/>
</dbReference>
<keyword evidence="14" id="KW-1185">Reference proteome</keyword>
<dbReference type="PROSITE" id="PS00211">
    <property type="entry name" value="ABC_TRANSPORTER_1"/>
    <property type="match status" value="1"/>
</dbReference>
<evidence type="ECO:0000256" key="3">
    <source>
        <dbReference type="ARBA" id="ARBA00022448"/>
    </source>
</evidence>
<feature type="transmembrane region" description="Helical" evidence="10">
    <location>
        <begin position="877"/>
        <end position="899"/>
    </location>
</feature>
<reference evidence="13 14" key="1">
    <citation type="submission" date="2018-06" db="EMBL/GenBank/DDBJ databases">
        <title>Genome analysis of cellulolytic fungus Trichoderma lentiforme CFAM-422.</title>
        <authorList>
            <person name="Steindorff A.S."/>
            <person name="Formighieri E.F."/>
            <person name="Midorikawa G.E.O."/>
            <person name="Tamietti M.S."/>
            <person name="Ramos E.Z."/>
            <person name="Silva A.S."/>
            <person name="Bon E.P.S."/>
            <person name="Mendes T.D."/>
            <person name="Damaso M.C.T."/>
            <person name="Favaro L.C.L."/>
        </authorList>
    </citation>
    <scope>NUCLEOTIDE SEQUENCE [LARGE SCALE GENOMIC DNA]</scope>
    <source>
        <strain evidence="13 14">CFAM-422</strain>
    </source>
</reference>
<evidence type="ECO:0000259" key="11">
    <source>
        <dbReference type="PROSITE" id="PS50893"/>
    </source>
</evidence>
<dbReference type="InterPro" id="IPR003593">
    <property type="entry name" value="AAA+_ATPase"/>
</dbReference>
<feature type="domain" description="ABC transmembrane type-1" evidence="12">
    <location>
        <begin position="837"/>
        <end position="1123"/>
    </location>
</feature>
<keyword evidence="4 10" id="KW-0812">Transmembrane</keyword>
<keyword evidence="3" id="KW-0813">Transport</keyword>
<feature type="compositionally biased region" description="Polar residues" evidence="9">
    <location>
        <begin position="9"/>
        <end position="20"/>
    </location>
</feature>
<dbReference type="FunFam" id="3.40.50.300:FF:000604">
    <property type="entry name" value="ABC transporter B family member 28"/>
    <property type="match status" value="1"/>
</dbReference>
<evidence type="ECO:0000256" key="6">
    <source>
        <dbReference type="ARBA" id="ARBA00022840"/>
    </source>
</evidence>
<feature type="transmembrane region" description="Helical" evidence="10">
    <location>
        <begin position="316"/>
        <end position="336"/>
    </location>
</feature>
<comment type="similarity">
    <text evidence="2">Belongs to the ABC transporter superfamily. ABCB family. Multidrug resistance exporter (TC 3.A.1.201) subfamily.</text>
</comment>
<dbReference type="Proteomes" id="UP000801864">
    <property type="component" value="Unassembled WGS sequence"/>
</dbReference>
<accession>A0A9P4X3M7</accession>
<evidence type="ECO:0000256" key="1">
    <source>
        <dbReference type="ARBA" id="ARBA00004141"/>
    </source>
</evidence>
<protein>
    <submittedName>
        <fullName evidence="13">Alpha-factor-transporting ATPase</fullName>
    </submittedName>
</protein>
<sequence length="1415" mass="154359">MASNDKETASSPQLSTDNSTLVLDVASSPDRQAADSKPQRSSFKHLFSFTRWNHAGLLIAAVIASAAFASIKSVQSIILGKIFDVVSNFGAGHRSGNETMDQISHWALILLGMGIGNWAASTAFLALWSIFGELQANSIRQGVFQSLLSKKMSWYDSLDQGVSSLLTRELQLAASQVLGLLVADVLLSLVSLAIAFSHSWKLTLILLATLPISMLALSLATRRLDPAIQAQKRDLETASKFATSSIKAIAIVKVFNGYDRELWQYYEAVKSAGRRYMIQAQCNCLQMSYVAFWVVGMFIAGFWYGTVLVDGGLTPGQVMTTFFSVLSVFQGIEALLPHWLVLSKGMSAGSFLLSILNKKDETTIDTDGNRTQPATCVGNVDLVDVTFAYPSNPTKVVLNKSSFSFSAGQLTFIVGRSGSGKSTIGNIIAQFYEPSSGIVCLDGQPLTSLDPTWVRSKIALIQQLSVVFDDSFFNNVAIGLSDPENVTREAVSSACEFALLQSTLSSLPEGLDTRIGSNGLELSGGQRQRVALARARIRDPAVLILDEVTSSLDQINRGLAIDAIRKWRRDKTTIIITHDISQIEDEDFVYIMEDASLVQQGSRRELATASTGPFASMTSLDPVESPSSSTPTEVEDASPARPVNYSTSTIAELPQDIKLSTSQLTLTEQNGDGIDPAWHRLSQHKTLGAGTEFALQLRREQIWDSSDTEERPQTAVGTTRYYETEKRDSYNSFDEYFRLPRRCSAPEAGRMPYSGSTYKMDFFDDSGYNTDELLYVFGKADRRENISSLRLASGRELPSDIGNDVLSTNKGAKPSRLLATLGTVWPTLKPFDRVLFIVGIVVCFISSAAMPLFSFCLAKLFGVLFLPVDRTVEAKKWALYLVAIAIVDSVSTGGGHYLIERTGQSWVNALRLGALKKILRQPKSWFDKEENSASRINECLDRNAEETRNIVGRFIPIFISAFGMITISLLWALSISWKLTLVALSPLLLMIGAVKGYTVLSGKWETKCNQGATDSGAILDETFVNIRVVRALMLEKYFGAKYQKLISHTLNLGIKRAGYTCGLFGLYQSMSYPMTALVFYYATLLLTKGDGVTTTQVLQVINLLLFSIGSSTGALSSMPQLTMAQATATQLLAYATMPIDSEEESQEGIKASTPLPIEFKDVQFSYSQSPNSRVLRGVSFDITRGSCTAIVGSSGSGKSTIISLLMGLYCPSKDTASLTYAGIPFSKLDKQHLRSTMAYVSQTPHLFPATIVENIAYGLPKDSPLRNSLNVYAAAQAAGIHDFITSLPEGYATTVGDGGISLSGGQAQRLSIARALVRQPKLLVLDEPTSALDAESSGMIRETVRGLIERAKEQEGEMAIVVVTHTPDMMQICDNIVMIDGGVKVEEGSYEELMKVRGPFRHLISRGEWHGGEES</sequence>
<feature type="compositionally biased region" description="Polar residues" evidence="9">
    <location>
        <begin position="608"/>
        <end position="619"/>
    </location>
</feature>
<dbReference type="Gene3D" id="1.20.1560.10">
    <property type="entry name" value="ABC transporter type 1, transmembrane domain"/>
    <property type="match status" value="2"/>
</dbReference>
<keyword evidence="6" id="KW-0067">ATP-binding</keyword>
<feature type="transmembrane region" description="Helical" evidence="10">
    <location>
        <begin position="177"/>
        <end position="196"/>
    </location>
</feature>
<keyword evidence="7 10" id="KW-1133">Transmembrane helix</keyword>
<dbReference type="CDD" id="cd18577">
    <property type="entry name" value="ABC_6TM_Pgp_ABCB1_D1_like"/>
    <property type="match status" value="1"/>
</dbReference>
<feature type="domain" description="ABC transporter" evidence="11">
    <location>
        <begin position="1157"/>
        <end position="1406"/>
    </location>
</feature>
<comment type="caution">
    <text evidence="13">The sequence shown here is derived from an EMBL/GenBank/DDBJ whole genome shotgun (WGS) entry which is preliminary data.</text>
</comment>
<dbReference type="PANTHER" id="PTHR43394">
    <property type="entry name" value="ATP-DEPENDENT PERMEASE MDL1, MITOCHONDRIAL"/>
    <property type="match status" value="1"/>
</dbReference>
<dbReference type="InterPro" id="IPR011527">
    <property type="entry name" value="ABC1_TM_dom"/>
</dbReference>
<keyword evidence="8 10" id="KW-0472">Membrane</keyword>
<dbReference type="CDD" id="cd18578">
    <property type="entry name" value="ABC_6TM_Pgp_ABCB1_D2_like"/>
    <property type="match status" value="1"/>
</dbReference>
<dbReference type="GO" id="GO:0016887">
    <property type="term" value="F:ATP hydrolysis activity"/>
    <property type="evidence" value="ECO:0007669"/>
    <property type="project" value="InterPro"/>
</dbReference>
<dbReference type="PROSITE" id="PS50929">
    <property type="entry name" value="ABC_TM1F"/>
    <property type="match status" value="2"/>
</dbReference>
<name>A0A9P4X3M7_9HYPO</name>
<dbReference type="SUPFAM" id="SSF52540">
    <property type="entry name" value="P-loop containing nucleoside triphosphate hydrolases"/>
    <property type="match status" value="2"/>
</dbReference>
<dbReference type="InterPro" id="IPR036640">
    <property type="entry name" value="ABC1_TM_sf"/>
</dbReference>
<evidence type="ECO:0000313" key="14">
    <source>
        <dbReference type="Proteomes" id="UP000801864"/>
    </source>
</evidence>
<feature type="transmembrane region" description="Helical" evidence="10">
    <location>
        <begin position="202"/>
        <end position="220"/>
    </location>
</feature>
<feature type="domain" description="ABC transporter" evidence="11">
    <location>
        <begin position="380"/>
        <end position="619"/>
    </location>
</feature>
<feature type="transmembrane region" description="Helical" evidence="10">
    <location>
        <begin position="834"/>
        <end position="865"/>
    </location>
</feature>
<feature type="region of interest" description="Disordered" evidence="9">
    <location>
        <begin position="601"/>
        <end position="642"/>
    </location>
</feature>
<organism evidence="13 14">
    <name type="scientific">Trichoderma lentiforme</name>
    <dbReference type="NCBI Taxonomy" id="1567552"/>
    <lineage>
        <taxon>Eukaryota</taxon>
        <taxon>Fungi</taxon>
        <taxon>Dikarya</taxon>
        <taxon>Ascomycota</taxon>
        <taxon>Pezizomycotina</taxon>
        <taxon>Sordariomycetes</taxon>
        <taxon>Hypocreomycetidae</taxon>
        <taxon>Hypocreales</taxon>
        <taxon>Hypocreaceae</taxon>
        <taxon>Trichoderma</taxon>
    </lineage>
</organism>